<evidence type="ECO:0000256" key="4">
    <source>
        <dbReference type="ARBA" id="ARBA00022692"/>
    </source>
</evidence>
<dbReference type="Gene3D" id="1.10.286.90">
    <property type="entry name" value="MFS transporter, transmembrane helix TM10b"/>
    <property type="match status" value="1"/>
</dbReference>
<feature type="transmembrane region" description="Helical" evidence="7">
    <location>
        <begin position="121"/>
        <end position="141"/>
    </location>
</feature>
<organism evidence="9 10">
    <name type="scientific">Hesseltinella vesiculosa</name>
    <dbReference type="NCBI Taxonomy" id="101127"/>
    <lineage>
        <taxon>Eukaryota</taxon>
        <taxon>Fungi</taxon>
        <taxon>Fungi incertae sedis</taxon>
        <taxon>Mucoromycota</taxon>
        <taxon>Mucoromycotina</taxon>
        <taxon>Mucoromycetes</taxon>
        <taxon>Mucorales</taxon>
        <taxon>Cunninghamellaceae</taxon>
        <taxon>Hesseltinella</taxon>
    </lineage>
</organism>
<keyword evidence="3" id="KW-0813">Transport</keyword>
<proteinExistence type="inferred from homology"/>
<dbReference type="SUPFAM" id="SSF103473">
    <property type="entry name" value="MFS general substrate transporter"/>
    <property type="match status" value="1"/>
</dbReference>
<feature type="transmembrane region" description="Helical" evidence="7">
    <location>
        <begin position="25"/>
        <end position="42"/>
    </location>
</feature>
<dbReference type="PANTHER" id="PTHR48022">
    <property type="entry name" value="PLASTIDIC GLUCOSE TRANSPORTER 4"/>
    <property type="match status" value="1"/>
</dbReference>
<feature type="transmembrane region" description="Helical" evidence="7">
    <location>
        <begin position="335"/>
        <end position="356"/>
    </location>
</feature>
<dbReference type="PANTHER" id="PTHR48022:SF2">
    <property type="entry name" value="PLASTIDIC GLUCOSE TRANSPORTER 4"/>
    <property type="match status" value="1"/>
</dbReference>
<keyword evidence="4 7" id="KW-0812">Transmembrane</keyword>
<comment type="subcellular location">
    <subcellularLocation>
        <location evidence="1">Membrane</location>
        <topology evidence="1">Multi-pass membrane protein</topology>
    </subcellularLocation>
</comment>
<evidence type="ECO:0000256" key="2">
    <source>
        <dbReference type="ARBA" id="ARBA00010992"/>
    </source>
</evidence>
<keyword evidence="5 7" id="KW-1133">Transmembrane helix</keyword>
<evidence type="ECO:0000256" key="1">
    <source>
        <dbReference type="ARBA" id="ARBA00004141"/>
    </source>
</evidence>
<comment type="caution">
    <text evidence="9">The sequence shown here is derived from an EMBL/GenBank/DDBJ whole genome shotgun (WGS) entry which is preliminary data.</text>
</comment>
<gene>
    <name evidence="9" type="ORF">DM01DRAFT_1383799</name>
</gene>
<evidence type="ECO:0000256" key="5">
    <source>
        <dbReference type="ARBA" id="ARBA00022989"/>
    </source>
</evidence>
<reference evidence="9 10" key="1">
    <citation type="submission" date="2016-07" db="EMBL/GenBank/DDBJ databases">
        <title>Pervasive Adenine N6-methylation of Active Genes in Fungi.</title>
        <authorList>
            <consortium name="DOE Joint Genome Institute"/>
            <person name="Mondo S.J."/>
            <person name="Dannebaum R.O."/>
            <person name="Kuo R.C."/>
            <person name="Labutti K."/>
            <person name="Haridas S."/>
            <person name="Kuo A."/>
            <person name="Salamov A."/>
            <person name="Ahrendt S.R."/>
            <person name="Lipzen A."/>
            <person name="Sullivan W."/>
            <person name="Andreopoulos W.B."/>
            <person name="Clum A."/>
            <person name="Lindquist E."/>
            <person name="Daum C."/>
            <person name="Ramamoorthy G.K."/>
            <person name="Gryganskyi A."/>
            <person name="Culley D."/>
            <person name="Magnuson J.K."/>
            <person name="James T.Y."/>
            <person name="O'Malley M.A."/>
            <person name="Stajich J.E."/>
            <person name="Spatafora J.W."/>
            <person name="Visel A."/>
            <person name="Grigoriev I.V."/>
        </authorList>
    </citation>
    <scope>NUCLEOTIDE SEQUENCE [LARGE SCALE GENOMIC DNA]</scope>
    <source>
        <strain evidence="9 10">NRRL 3301</strain>
    </source>
</reference>
<evidence type="ECO:0000313" key="10">
    <source>
        <dbReference type="Proteomes" id="UP000242146"/>
    </source>
</evidence>
<feature type="transmembrane region" description="Helical" evidence="7">
    <location>
        <begin position="96"/>
        <end position="115"/>
    </location>
</feature>
<feature type="transmembrane region" description="Helical" evidence="7">
    <location>
        <begin position="69"/>
        <end position="89"/>
    </location>
</feature>
<dbReference type="Gene3D" id="1.20.1250.20">
    <property type="entry name" value="MFS general substrate transporter like domains"/>
    <property type="match status" value="2"/>
</dbReference>
<dbReference type="GO" id="GO:0016020">
    <property type="term" value="C:membrane"/>
    <property type="evidence" value="ECO:0007669"/>
    <property type="project" value="UniProtKB-SubCell"/>
</dbReference>
<dbReference type="InterPro" id="IPR050360">
    <property type="entry name" value="MFS_Sugar_Transporters"/>
</dbReference>
<dbReference type="AlphaFoldDB" id="A0A1X2GGJ9"/>
<dbReference type="OrthoDB" id="4142200at2759"/>
<evidence type="ECO:0000256" key="7">
    <source>
        <dbReference type="SAM" id="Phobius"/>
    </source>
</evidence>
<dbReference type="GO" id="GO:0005351">
    <property type="term" value="F:carbohydrate:proton symporter activity"/>
    <property type="evidence" value="ECO:0007669"/>
    <property type="project" value="TreeGrafter"/>
</dbReference>
<accession>A0A1X2GGJ9</accession>
<evidence type="ECO:0000256" key="6">
    <source>
        <dbReference type="ARBA" id="ARBA00023136"/>
    </source>
</evidence>
<dbReference type="PROSITE" id="PS50850">
    <property type="entry name" value="MFS"/>
    <property type="match status" value="1"/>
</dbReference>
<feature type="transmembrane region" description="Helical" evidence="7">
    <location>
        <begin position="368"/>
        <end position="391"/>
    </location>
</feature>
<dbReference type="Pfam" id="PF00083">
    <property type="entry name" value="Sugar_tr"/>
    <property type="match status" value="2"/>
</dbReference>
<dbReference type="InterPro" id="IPR020846">
    <property type="entry name" value="MFS_dom"/>
</dbReference>
<keyword evidence="6 7" id="KW-0472">Membrane</keyword>
<sequence length="463" mass="51723">MIEYKQTHKQPGSPSVFKRLSENPILLMVAFFSSIGGFLFGYDQGVISSIQEMESFRARFPMTSTENGLVVSILELGAWLGSYFIGAIADKISRKYSILVALVIFLIGSALQTGAQQVLHLILGRFIGGVGIGSLSLLGPLPRWLMQAGREKDAHLVLVRLRGHVDVDSEWKEIKAMTVFERQIEEQQFLKFKIKEELANRSHLQSAKLWCQKEYLRYSNVLRQGMWKRVLVGSTIMFFQQMMGINAVIYYAPFIINGVGITGSSVKLLATGVIGVVMVLCCIPTVLLLDRLGRRWVLLFGGTIITLSMLTVGIFSTLFSQTWPQHMTEGWACVAIIYVYCGIFAFSWGPVAWLIPSEIFPLRVRAKAMAITSSSHWMNNFIIGFITPSLLERSPSAMYYMFAGFGVTAVAFVYFFLPETKGASLEEIDLLLGGGMAREDDELLEQIRRQIDDLEIAQGSSKA</sequence>
<dbReference type="PROSITE" id="PS00216">
    <property type="entry name" value="SUGAR_TRANSPORT_1"/>
    <property type="match status" value="1"/>
</dbReference>
<evidence type="ECO:0000256" key="3">
    <source>
        <dbReference type="ARBA" id="ARBA00022448"/>
    </source>
</evidence>
<feature type="domain" description="Major facilitator superfamily (MFS) profile" evidence="8">
    <location>
        <begin position="29"/>
        <end position="421"/>
    </location>
</feature>
<evidence type="ECO:0000259" key="8">
    <source>
        <dbReference type="PROSITE" id="PS50850"/>
    </source>
</evidence>
<dbReference type="InterPro" id="IPR005828">
    <property type="entry name" value="MFS_sugar_transport-like"/>
</dbReference>
<feature type="transmembrane region" description="Helical" evidence="7">
    <location>
        <begin position="397"/>
        <end position="417"/>
    </location>
</feature>
<protein>
    <submittedName>
        <fullName evidence="9">General substrate transporter</fullName>
    </submittedName>
</protein>
<name>A0A1X2GGJ9_9FUNG</name>
<evidence type="ECO:0000313" key="9">
    <source>
        <dbReference type="EMBL" id="ORX53198.1"/>
    </source>
</evidence>
<dbReference type="Proteomes" id="UP000242146">
    <property type="component" value="Unassembled WGS sequence"/>
</dbReference>
<keyword evidence="10" id="KW-1185">Reference proteome</keyword>
<feature type="transmembrane region" description="Helical" evidence="7">
    <location>
        <begin position="268"/>
        <end position="289"/>
    </location>
</feature>
<dbReference type="InterPro" id="IPR005829">
    <property type="entry name" value="Sugar_transporter_CS"/>
</dbReference>
<dbReference type="PRINTS" id="PR00171">
    <property type="entry name" value="SUGRTRNSPORT"/>
</dbReference>
<comment type="similarity">
    <text evidence="2">Belongs to the major facilitator superfamily. Sugar transporter (TC 2.A.1.1) family.</text>
</comment>
<dbReference type="EMBL" id="MCGT01000016">
    <property type="protein sequence ID" value="ORX53198.1"/>
    <property type="molecule type" value="Genomic_DNA"/>
</dbReference>
<dbReference type="STRING" id="101127.A0A1X2GGJ9"/>
<feature type="transmembrane region" description="Helical" evidence="7">
    <location>
        <begin position="230"/>
        <end position="256"/>
    </location>
</feature>
<feature type="transmembrane region" description="Helical" evidence="7">
    <location>
        <begin position="296"/>
        <end position="315"/>
    </location>
</feature>
<dbReference type="InterPro" id="IPR036259">
    <property type="entry name" value="MFS_trans_sf"/>
</dbReference>
<dbReference type="InterPro" id="IPR003663">
    <property type="entry name" value="Sugar/inositol_transpt"/>
</dbReference>